<sequence length="110" mass="12891">MEPQELTNEILLESILDCTDFVSNEVPNLYKSVKKSLPKSDEIFFMNFVEDENKEDNYYGYVYDKKNTVMYEYSFQDSKLLKNSKLSLIEKDVSKLTTKDILELPALNLL</sequence>
<reference evidence="1 2" key="1">
    <citation type="submission" date="2019-06" db="EMBL/GenBank/DDBJ databases">
        <authorList>
            <person name="Zou Y."/>
        </authorList>
    </citation>
    <scope>NUCLEOTIDE SEQUENCE [LARGE SCALE GENOMIC DNA]</scope>
    <source>
        <strain evidence="1 2">E24</strain>
    </source>
</reference>
<protein>
    <submittedName>
        <fullName evidence="1">Uncharacterized protein</fullName>
    </submittedName>
</protein>
<keyword evidence="2" id="KW-1185">Reference proteome</keyword>
<organism evidence="1 2">
    <name type="scientific">Streptococcus xiaochunlingii</name>
    <dbReference type="NCBI Taxonomy" id="2589788"/>
    <lineage>
        <taxon>Bacteria</taxon>
        <taxon>Bacillati</taxon>
        <taxon>Bacillota</taxon>
        <taxon>Bacilli</taxon>
        <taxon>Lactobacillales</taxon>
        <taxon>Streptococcaceae</taxon>
        <taxon>Streptococcus</taxon>
    </lineage>
</organism>
<proteinExistence type="predicted"/>
<evidence type="ECO:0000313" key="2">
    <source>
        <dbReference type="Proteomes" id="UP000319739"/>
    </source>
</evidence>
<gene>
    <name evidence="1" type="ORF">FJR71_04300</name>
</gene>
<dbReference type="Proteomes" id="UP000319739">
    <property type="component" value="Unassembled WGS sequence"/>
</dbReference>
<name>A0ABY2YEQ6_9STRE</name>
<accession>A0ABY2YEQ6</accession>
<dbReference type="RefSeq" id="WP_048789323.1">
    <property type="nucleotide sequence ID" value="NZ_VFSG01000001.1"/>
</dbReference>
<evidence type="ECO:0000313" key="1">
    <source>
        <dbReference type="EMBL" id="TPE38203.1"/>
    </source>
</evidence>
<comment type="caution">
    <text evidence="1">The sequence shown here is derived from an EMBL/GenBank/DDBJ whole genome shotgun (WGS) entry which is preliminary data.</text>
</comment>
<dbReference type="EMBL" id="VFSG01000001">
    <property type="protein sequence ID" value="TPE38203.1"/>
    <property type="molecule type" value="Genomic_DNA"/>
</dbReference>